<dbReference type="PANTHER" id="PTHR43365">
    <property type="entry name" value="BLR7806 PROTEIN"/>
    <property type="match status" value="1"/>
</dbReference>
<feature type="domain" description="Thiolase N-terminal" evidence="7">
    <location>
        <begin position="4"/>
        <end position="258"/>
    </location>
</feature>
<dbReference type="GO" id="GO:0044281">
    <property type="term" value="P:small molecule metabolic process"/>
    <property type="evidence" value="ECO:0007669"/>
    <property type="project" value="UniProtKB-ARBA"/>
</dbReference>
<evidence type="ECO:0000256" key="2">
    <source>
        <dbReference type="ARBA" id="ARBA00022679"/>
    </source>
</evidence>
<dbReference type="InterPro" id="IPR020616">
    <property type="entry name" value="Thiolase_N"/>
</dbReference>
<evidence type="ECO:0000256" key="5">
    <source>
        <dbReference type="PIRSR" id="PIRSR000429-1"/>
    </source>
</evidence>
<dbReference type="RefSeq" id="WP_249674689.1">
    <property type="nucleotide sequence ID" value="NZ_CP094975.1"/>
</dbReference>
<accession>A0A977MD06</accession>
<feature type="active site" description="Proton acceptor" evidence="5">
    <location>
        <position position="346"/>
    </location>
</feature>
<organism evidence="9">
    <name type="scientific">Pseudomonas abieticivorans</name>
    <dbReference type="NCBI Taxonomy" id="2931382"/>
    <lineage>
        <taxon>Bacteria</taxon>
        <taxon>Pseudomonadati</taxon>
        <taxon>Pseudomonadota</taxon>
        <taxon>Gammaproteobacteria</taxon>
        <taxon>Pseudomonadales</taxon>
        <taxon>Pseudomonadaceae</taxon>
        <taxon>Pseudomonas</taxon>
    </lineage>
</organism>
<dbReference type="PROSITE" id="PS00737">
    <property type="entry name" value="THIOLASE_2"/>
    <property type="match status" value="1"/>
</dbReference>
<dbReference type="PIRSF" id="PIRSF000429">
    <property type="entry name" value="Ac-CoA_Ac_transf"/>
    <property type="match status" value="1"/>
</dbReference>
<feature type="active site" description="Proton acceptor" evidence="5">
    <location>
        <position position="376"/>
    </location>
</feature>
<evidence type="ECO:0000256" key="4">
    <source>
        <dbReference type="ARBA" id="ARBA00048527"/>
    </source>
</evidence>
<protein>
    <submittedName>
        <fullName evidence="9">DitO</fullName>
    </submittedName>
</protein>
<evidence type="ECO:0000259" key="8">
    <source>
        <dbReference type="Pfam" id="PF02803"/>
    </source>
</evidence>
<dbReference type="NCBIfam" id="TIGR01930">
    <property type="entry name" value="AcCoA-C-Actrans"/>
    <property type="match status" value="1"/>
</dbReference>
<dbReference type="FunFam" id="3.40.47.10:FF:000010">
    <property type="entry name" value="Acetyl-CoA acetyltransferase (Thiolase)"/>
    <property type="match status" value="1"/>
</dbReference>
<dbReference type="Gene3D" id="3.40.47.10">
    <property type="match status" value="1"/>
</dbReference>
<reference evidence="9" key="1">
    <citation type="submission" date="2022-08" db="EMBL/GenBank/DDBJ databases">
        <title>Extended DIT gene cluster.</title>
        <authorList>
            <person name="Larsbrink J."/>
            <person name="Ristinmaa A.S."/>
        </authorList>
    </citation>
    <scope>NUCLEOTIDE SEQUENCE</scope>
    <source>
        <strain evidence="9">PIA16</strain>
    </source>
</reference>
<dbReference type="SUPFAM" id="SSF53901">
    <property type="entry name" value="Thiolase-like"/>
    <property type="match status" value="2"/>
</dbReference>
<dbReference type="InterPro" id="IPR020613">
    <property type="entry name" value="Thiolase_CS"/>
</dbReference>
<feature type="active site" description="Acyl-thioester intermediate" evidence="5">
    <location>
        <position position="89"/>
    </location>
</feature>
<keyword evidence="3 6" id="KW-0012">Acyltransferase</keyword>
<dbReference type="InterPro" id="IPR002155">
    <property type="entry name" value="Thiolase"/>
</dbReference>
<dbReference type="Pfam" id="PF02803">
    <property type="entry name" value="Thiolase_C"/>
    <property type="match status" value="1"/>
</dbReference>
<comment type="catalytic activity">
    <reaction evidence="4">
        <text>succinyl-CoA + acetyl-CoA = 3-oxoadipyl-CoA + CoA</text>
        <dbReference type="Rhea" id="RHEA:19481"/>
        <dbReference type="ChEBI" id="CHEBI:57287"/>
        <dbReference type="ChEBI" id="CHEBI:57288"/>
        <dbReference type="ChEBI" id="CHEBI:57292"/>
        <dbReference type="ChEBI" id="CHEBI:57348"/>
        <dbReference type="EC" id="2.3.1.174"/>
    </reaction>
</comment>
<dbReference type="InterPro" id="IPR020617">
    <property type="entry name" value="Thiolase_C"/>
</dbReference>
<feature type="domain" description="Thiolase C-terminal" evidence="8">
    <location>
        <begin position="268"/>
        <end position="389"/>
    </location>
</feature>
<dbReference type="InterPro" id="IPR016039">
    <property type="entry name" value="Thiolase-like"/>
</dbReference>
<dbReference type="EMBL" id="OP270822">
    <property type="protein sequence ID" value="UXK63124.1"/>
    <property type="molecule type" value="Genomic_DNA"/>
</dbReference>
<evidence type="ECO:0000259" key="7">
    <source>
        <dbReference type="Pfam" id="PF00108"/>
    </source>
</evidence>
<proteinExistence type="inferred from homology"/>
<evidence type="ECO:0000256" key="6">
    <source>
        <dbReference type="RuleBase" id="RU003557"/>
    </source>
</evidence>
<comment type="similarity">
    <text evidence="1 6">Belongs to the thiolase-like superfamily. Thiolase family.</text>
</comment>
<keyword evidence="2 6" id="KW-0808">Transferase</keyword>
<dbReference type="GO" id="GO:0033812">
    <property type="term" value="F:3-oxoadipyl-CoA thiolase activity"/>
    <property type="evidence" value="ECO:0007669"/>
    <property type="project" value="UniProtKB-EC"/>
</dbReference>
<dbReference type="Pfam" id="PF00108">
    <property type="entry name" value="Thiolase_N"/>
    <property type="match status" value="1"/>
</dbReference>
<evidence type="ECO:0000313" key="9">
    <source>
        <dbReference type="EMBL" id="UXK63124.1"/>
    </source>
</evidence>
<dbReference type="AlphaFoldDB" id="A0A977MD06"/>
<sequence length="391" mass="41349">MKDIVILDAVRTPIGRFRGSLAGVRADHLGAWVIDRLLQRMELAPSHVDDVIFGCVTQIGEQSANIARTALLGAGWPVTIPGLTIDRKCGSGEVAVHLAAGMIAAGAAHVVVAGGAENMSRVPMGSNREIHGEAFGWMAAQRHELTSQGEAAERIASKYGISREALDQFALTSQQRAAAACDAGYFDNEIVPVSVAELRERDRVEPALVLSRDETIRRDTSLEKLSTLKTSFRPEHGRITAGNSSQISDGAAALLVMAGDTARKLGLRARARIVAFTTVGSDPTLMLTGPIAATHKVLAMAGLSLADIDLFEVNEAFASVPLAWMQETGVPHHKLNVNGGAIALGHPLGASGARLMTTLLNELERRGARYGLQAICCAGGMGTATIIERLD</sequence>
<evidence type="ECO:0000256" key="1">
    <source>
        <dbReference type="ARBA" id="ARBA00010982"/>
    </source>
</evidence>
<evidence type="ECO:0000256" key="3">
    <source>
        <dbReference type="ARBA" id="ARBA00023315"/>
    </source>
</evidence>
<dbReference type="PANTHER" id="PTHR43365:SF1">
    <property type="entry name" value="ACETYL-COA C-ACYLTRANSFERASE"/>
    <property type="match status" value="1"/>
</dbReference>
<dbReference type="CDD" id="cd00751">
    <property type="entry name" value="thiolase"/>
    <property type="match status" value="1"/>
</dbReference>
<name>A0A977MD06_9PSED</name>